<dbReference type="AlphaFoldDB" id="A0A4P6L597"/>
<sequence length="83" mass="9162">MDKHHASGATPHIKLGLDTVDVDAVLEACELVGRVLRGMSPEQNARTAARLLTEATRDEHHDAPLTRSILVEVARALQRRDCR</sequence>
<name>A0A4P6L597_9BURK</name>
<dbReference type="KEGG" id="plue:EWM63_30825"/>
<proteinExistence type="predicted"/>
<gene>
    <name evidence="1" type="ORF">EWM63_30825</name>
</gene>
<dbReference type="OrthoDB" id="8759029at2"/>
<protein>
    <submittedName>
        <fullName evidence="1">Uncharacterized protein</fullName>
    </submittedName>
</protein>
<dbReference type="Proteomes" id="UP000290637">
    <property type="component" value="Chromosome"/>
</dbReference>
<dbReference type="EMBL" id="CP035913">
    <property type="protein sequence ID" value="QBE66821.1"/>
    <property type="molecule type" value="Genomic_DNA"/>
</dbReference>
<accession>A0A4P6L597</accession>
<reference evidence="1 2" key="1">
    <citation type="submission" date="2019-02" db="EMBL/GenBank/DDBJ databases">
        <title>Draft Genome Sequences of Six Type Strains of the Genus Massilia.</title>
        <authorList>
            <person name="Miess H."/>
            <person name="Frediansyhah A."/>
            <person name="Gross H."/>
        </authorList>
    </citation>
    <scope>NUCLEOTIDE SEQUENCE [LARGE SCALE GENOMIC DNA]</scope>
    <source>
        <strain evidence="1 2">DSM 17473</strain>
    </source>
</reference>
<keyword evidence="2" id="KW-1185">Reference proteome</keyword>
<evidence type="ECO:0000313" key="2">
    <source>
        <dbReference type="Proteomes" id="UP000290637"/>
    </source>
</evidence>
<organism evidence="1 2">
    <name type="scientific">Pseudoduganella lutea</name>
    <dbReference type="NCBI Taxonomy" id="321985"/>
    <lineage>
        <taxon>Bacteria</taxon>
        <taxon>Pseudomonadati</taxon>
        <taxon>Pseudomonadota</taxon>
        <taxon>Betaproteobacteria</taxon>
        <taxon>Burkholderiales</taxon>
        <taxon>Oxalobacteraceae</taxon>
        <taxon>Telluria group</taxon>
        <taxon>Pseudoduganella</taxon>
    </lineage>
</organism>
<evidence type="ECO:0000313" key="1">
    <source>
        <dbReference type="EMBL" id="QBE66821.1"/>
    </source>
</evidence>